<evidence type="ECO:0000313" key="3">
    <source>
        <dbReference type="Proteomes" id="UP000324222"/>
    </source>
</evidence>
<keyword evidence="3" id="KW-1185">Reference proteome</keyword>
<sequence length="159" mass="17410">MNDCEYWVTLALEVDRIGMRERRKSCAVGSREEGNHAVSKIRRAVGMKMAVRDSKRCNTAALRKRLKTGAVVGFLVSFSYNIVVVLGKFLRGGGKPPRLPLSVDGCPENLVNATFASYLTSTSIPYALLENTSFVESLFGAEGGQVDSMQLTTPHPQLK</sequence>
<proteinExistence type="predicted"/>
<gene>
    <name evidence="2" type="ORF">E2C01_011937</name>
</gene>
<protein>
    <submittedName>
        <fullName evidence="2">Uncharacterized protein</fullName>
    </submittedName>
</protein>
<name>A0A5B7DC81_PORTR</name>
<keyword evidence="1" id="KW-1133">Transmembrane helix</keyword>
<dbReference type="AlphaFoldDB" id="A0A5B7DC81"/>
<accession>A0A5B7DC81</accession>
<keyword evidence="1" id="KW-0472">Membrane</keyword>
<keyword evidence="1" id="KW-0812">Transmembrane</keyword>
<dbReference type="OrthoDB" id="6132759at2759"/>
<organism evidence="2 3">
    <name type="scientific">Portunus trituberculatus</name>
    <name type="common">Swimming crab</name>
    <name type="synonym">Neptunus trituberculatus</name>
    <dbReference type="NCBI Taxonomy" id="210409"/>
    <lineage>
        <taxon>Eukaryota</taxon>
        <taxon>Metazoa</taxon>
        <taxon>Ecdysozoa</taxon>
        <taxon>Arthropoda</taxon>
        <taxon>Crustacea</taxon>
        <taxon>Multicrustacea</taxon>
        <taxon>Malacostraca</taxon>
        <taxon>Eumalacostraca</taxon>
        <taxon>Eucarida</taxon>
        <taxon>Decapoda</taxon>
        <taxon>Pleocyemata</taxon>
        <taxon>Brachyura</taxon>
        <taxon>Eubrachyura</taxon>
        <taxon>Portunoidea</taxon>
        <taxon>Portunidae</taxon>
        <taxon>Portuninae</taxon>
        <taxon>Portunus</taxon>
    </lineage>
</organism>
<dbReference type="EMBL" id="VSRR010000732">
    <property type="protein sequence ID" value="MPC19032.1"/>
    <property type="molecule type" value="Genomic_DNA"/>
</dbReference>
<reference evidence="2 3" key="1">
    <citation type="submission" date="2019-05" db="EMBL/GenBank/DDBJ databases">
        <title>Another draft genome of Portunus trituberculatus and its Hox gene families provides insights of decapod evolution.</title>
        <authorList>
            <person name="Jeong J.-H."/>
            <person name="Song I."/>
            <person name="Kim S."/>
            <person name="Choi T."/>
            <person name="Kim D."/>
            <person name="Ryu S."/>
            <person name="Kim W."/>
        </authorList>
    </citation>
    <scope>NUCLEOTIDE SEQUENCE [LARGE SCALE GENOMIC DNA]</scope>
    <source>
        <tissue evidence="2">Muscle</tissue>
    </source>
</reference>
<comment type="caution">
    <text evidence="2">The sequence shown here is derived from an EMBL/GenBank/DDBJ whole genome shotgun (WGS) entry which is preliminary data.</text>
</comment>
<evidence type="ECO:0000313" key="2">
    <source>
        <dbReference type="EMBL" id="MPC19032.1"/>
    </source>
</evidence>
<evidence type="ECO:0000256" key="1">
    <source>
        <dbReference type="SAM" id="Phobius"/>
    </source>
</evidence>
<feature type="transmembrane region" description="Helical" evidence="1">
    <location>
        <begin position="70"/>
        <end position="90"/>
    </location>
</feature>
<dbReference type="Proteomes" id="UP000324222">
    <property type="component" value="Unassembled WGS sequence"/>
</dbReference>